<comment type="caution">
    <text evidence="1">The sequence shown here is derived from an EMBL/GenBank/DDBJ whole genome shotgun (WGS) entry which is preliminary data.</text>
</comment>
<reference evidence="1 2" key="1">
    <citation type="submission" date="2019-06" db="EMBL/GenBank/DDBJ databases">
        <authorList>
            <person name="Livingstone P."/>
            <person name="Whitworth D."/>
        </authorList>
    </citation>
    <scope>NUCLEOTIDE SEQUENCE [LARGE SCALE GENOMIC DNA]</scope>
    <source>
        <strain evidence="1 2">AM401</strain>
    </source>
</reference>
<protein>
    <submittedName>
        <fullName evidence="1">DUF3606 domain-containing protein</fullName>
    </submittedName>
</protein>
<dbReference type="RefSeq" id="WP_141646256.1">
    <property type="nucleotide sequence ID" value="NZ_VIFM01000159.1"/>
</dbReference>
<name>A0A540WSP4_9BACT</name>
<dbReference type="OrthoDB" id="7030114at2"/>
<accession>A0A540WSP4</accession>
<dbReference type="Proteomes" id="UP000315369">
    <property type="component" value="Unassembled WGS sequence"/>
</dbReference>
<evidence type="ECO:0000313" key="1">
    <source>
        <dbReference type="EMBL" id="TQF12013.1"/>
    </source>
</evidence>
<organism evidence="1 2">
    <name type="scientific">Myxococcus llanfairpwllgwyngyllgogerychwyrndrobwllllantysiliogogogochensis</name>
    <dbReference type="NCBI Taxonomy" id="2590453"/>
    <lineage>
        <taxon>Bacteria</taxon>
        <taxon>Pseudomonadati</taxon>
        <taxon>Myxococcota</taxon>
        <taxon>Myxococcia</taxon>
        <taxon>Myxococcales</taxon>
        <taxon>Cystobacterineae</taxon>
        <taxon>Myxococcaceae</taxon>
        <taxon>Myxococcus</taxon>
    </lineage>
</organism>
<keyword evidence="2" id="KW-1185">Reference proteome</keyword>
<gene>
    <name evidence="1" type="ORF">FJV41_31290</name>
</gene>
<sequence length="63" mass="6997">MADDPKKRGTPDNDLISIKQEHEIRSWCAAFGCSREELLAAVAAVGHSAAKVRDYLNKNKNKK</sequence>
<dbReference type="AlphaFoldDB" id="A0A540WSP4"/>
<dbReference type="EMBL" id="VIFM01000159">
    <property type="protein sequence ID" value="TQF12013.1"/>
    <property type="molecule type" value="Genomic_DNA"/>
</dbReference>
<proteinExistence type="predicted"/>
<dbReference type="InterPro" id="IPR022037">
    <property type="entry name" value="DUF3606"/>
</dbReference>
<evidence type="ECO:0000313" key="2">
    <source>
        <dbReference type="Proteomes" id="UP000315369"/>
    </source>
</evidence>
<dbReference type="Pfam" id="PF12244">
    <property type="entry name" value="DUF3606"/>
    <property type="match status" value="1"/>
</dbReference>